<sequence length="220" mass="22797">MNLRRTIPLLLACALAASTTACAIRPVSSTASPGTVTCDYRPSGAPAKPVDPPDWQNVPATGTVPVTFDLGDVALQGELDRGAAPCTVNSFESLATQGFYAGTSCHRLSTSGIFILQCGDPSGTGRGGPGYTFNDEVKPGTLYPAGTIAMANSGRDTNGSQFFFVYEDSPLPANYTVFGHLDQASTDAVADRAYQGHDASNPDGTGRPLVPTEFVSVTLG</sequence>
<dbReference type="PRINTS" id="PR00153">
    <property type="entry name" value="CSAPPISMRASE"/>
</dbReference>
<dbReference type="PROSITE" id="PS50072">
    <property type="entry name" value="CSA_PPIASE_2"/>
    <property type="match status" value="1"/>
</dbReference>
<comment type="catalytic activity">
    <reaction evidence="2">
        <text>[protein]-peptidylproline (omega=180) = [protein]-peptidylproline (omega=0)</text>
        <dbReference type="Rhea" id="RHEA:16237"/>
        <dbReference type="Rhea" id="RHEA-COMP:10747"/>
        <dbReference type="Rhea" id="RHEA-COMP:10748"/>
        <dbReference type="ChEBI" id="CHEBI:83833"/>
        <dbReference type="ChEBI" id="CHEBI:83834"/>
        <dbReference type="EC" id="5.2.1.8"/>
    </reaction>
</comment>
<organism evidence="4 5">
    <name type="scientific">Propioniciclava flava</name>
    <dbReference type="NCBI Taxonomy" id="2072026"/>
    <lineage>
        <taxon>Bacteria</taxon>
        <taxon>Bacillati</taxon>
        <taxon>Actinomycetota</taxon>
        <taxon>Actinomycetes</taxon>
        <taxon>Propionibacteriales</taxon>
        <taxon>Propionibacteriaceae</taxon>
        <taxon>Propioniciclava</taxon>
    </lineage>
</organism>
<comment type="similarity">
    <text evidence="2">Belongs to the cyclophilin-type PPIase family.</text>
</comment>
<dbReference type="PROSITE" id="PS51257">
    <property type="entry name" value="PROKAR_LIPOPROTEIN"/>
    <property type="match status" value="1"/>
</dbReference>
<dbReference type="CDD" id="cd00317">
    <property type="entry name" value="cyclophilin"/>
    <property type="match status" value="1"/>
</dbReference>
<keyword evidence="2" id="KW-0697">Rotamase</keyword>
<evidence type="ECO:0000259" key="3">
    <source>
        <dbReference type="PROSITE" id="PS50072"/>
    </source>
</evidence>
<accession>A0A4Q2ELB0</accession>
<protein>
    <recommendedName>
        <fullName evidence="2">Peptidyl-prolyl cis-trans isomerase</fullName>
        <shortName evidence="2">PPIase</shortName>
        <ecNumber evidence="2">5.2.1.8</ecNumber>
    </recommendedName>
</protein>
<dbReference type="Proteomes" id="UP000290624">
    <property type="component" value="Unassembled WGS sequence"/>
</dbReference>
<feature type="chain" id="PRO_5020885702" description="Peptidyl-prolyl cis-trans isomerase" evidence="2">
    <location>
        <begin position="24"/>
        <end position="220"/>
    </location>
</feature>
<reference evidence="4 5" key="1">
    <citation type="submission" date="2018-01" db="EMBL/GenBank/DDBJ databases">
        <title>Lactibacter flavus gen. nov., sp. nov., a novel bacterium of the family Propionibacteriaceae isolated from raw milk and dairy products.</title>
        <authorList>
            <person name="Wenning M."/>
            <person name="Breitenwieser F."/>
            <person name="Huptas C."/>
            <person name="von Neubeck M."/>
            <person name="Busse H.-J."/>
            <person name="Scherer S."/>
        </authorList>
    </citation>
    <scope>NUCLEOTIDE SEQUENCE [LARGE SCALE GENOMIC DNA]</scope>
    <source>
        <strain evidence="4 5">VG341</strain>
    </source>
</reference>
<keyword evidence="5" id="KW-1185">Reference proteome</keyword>
<dbReference type="GO" id="GO:0003755">
    <property type="term" value="F:peptidyl-prolyl cis-trans isomerase activity"/>
    <property type="evidence" value="ECO:0007669"/>
    <property type="project" value="UniProtKB-UniRule"/>
</dbReference>
<dbReference type="PANTHER" id="PTHR45625:SF3">
    <property type="entry name" value="PEPTIDYL-PROLYL CIS-TRANS ISOMERASE B-RELATED"/>
    <property type="match status" value="1"/>
</dbReference>
<dbReference type="EC" id="5.2.1.8" evidence="2"/>
<dbReference type="AlphaFoldDB" id="A0A4Q2ELB0"/>
<evidence type="ECO:0000313" key="4">
    <source>
        <dbReference type="EMBL" id="RXW33314.1"/>
    </source>
</evidence>
<comment type="function">
    <text evidence="1 2">PPIases accelerate the folding of proteins. It catalyzes the cis-trans isomerization of proline imidic peptide bonds in oligopeptides.</text>
</comment>
<keyword evidence="2" id="KW-0732">Signal</keyword>
<dbReference type="OrthoDB" id="5507614at2"/>
<dbReference type="PANTHER" id="PTHR45625">
    <property type="entry name" value="PEPTIDYL-PROLYL CIS-TRANS ISOMERASE-RELATED"/>
    <property type="match status" value="1"/>
</dbReference>
<dbReference type="InterPro" id="IPR002130">
    <property type="entry name" value="Cyclophilin-type_PPIase_dom"/>
</dbReference>
<feature type="domain" description="PPIase cyclophilin-type" evidence="3">
    <location>
        <begin position="78"/>
        <end position="219"/>
    </location>
</feature>
<name>A0A4Q2ELB0_9ACTN</name>
<evidence type="ECO:0000256" key="2">
    <source>
        <dbReference type="RuleBase" id="RU363019"/>
    </source>
</evidence>
<dbReference type="EMBL" id="PPCV01000001">
    <property type="protein sequence ID" value="RXW33314.1"/>
    <property type="molecule type" value="Genomic_DNA"/>
</dbReference>
<dbReference type="InterPro" id="IPR029000">
    <property type="entry name" value="Cyclophilin-like_dom_sf"/>
</dbReference>
<keyword evidence="2 4" id="KW-0413">Isomerase</keyword>
<feature type="signal peptide" evidence="2">
    <location>
        <begin position="1"/>
        <end position="23"/>
    </location>
</feature>
<dbReference type="SUPFAM" id="SSF50891">
    <property type="entry name" value="Cyclophilin-like"/>
    <property type="match status" value="1"/>
</dbReference>
<evidence type="ECO:0000313" key="5">
    <source>
        <dbReference type="Proteomes" id="UP000290624"/>
    </source>
</evidence>
<comment type="caution">
    <text evidence="4">The sequence shown here is derived from an EMBL/GenBank/DDBJ whole genome shotgun (WGS) entry which is preliminary data.</text>
</comment>
<dbReference type="Gene3D" id="2.40.100.10">
    <property type="entry name" value="Cyclophilin-like"/>
    <property type="match status" value="1"/>
</dbReference>
<evidence type="ECO:0000256" key="1">
    <source>
        <dbReference type="ARBA" id="ARBA00002388"/>
    </source>
</evidence>
<dbReference type="Pfam" id="PF00160">
    <property type="entry name" value="Pro_isomerase"/>
    <property type="match status" value="1"/>
</dbReference>
<proteinExistence type="inferred from homology"/>
<gene>
    <name evidence="4" type="ORF">C1706_00660</name>
</gene>
<dbReference type="InterPro" id="IPR044666">
    <property type="entry name" value="Cyclophilin_A-like"/>
</dbReference>